<dbReference type="InterPro" id="IPR055178">
    <property type="entry name" value="RsdA/BaiN/AoA(So)-like_dom"/>
</dbReference>
<dbReference type="InterPro" id="IPR004792">
    <property type="entry name" value="BaiN-like"/>
</dbReference>
<keyword evidence="3" id="KW-0274">FAD</keyword>
<dbReference type="Gene3D" id="3.50.50.60">
    <property type="entry name" value="FAD/NAD(P)-binding domain"/>
    <property type="match status" value="1"/>
</dbReference>
<keyword evidence="7" id="KW-1185">Reference proteome</keyword>
<feature type="domain" description="RsdA/BaiN/AoA(So)-like insert" evidence="5">
    <location>
        <begin position="187"/>
        <end position="348"/>
    </location>
</feature>
<evidence type="ECO:0000256" key="1">
    <source>
        <dbReference type="ARBA" id="ARBA00001974"/>
    </source>
</evidence>
<dbReference type="Proteomes" id="UP000682195">
    <property type="component" value="Chromosome 1"/>
</dbReference>
<accession>A0ABX7XQX6</accession>
<proteinExistence type="predicted"/>
<dbReference type="RefSeq" id="WP_211808053.1">
    <property type="nucleotide sequence ID" value="NZ_CP072361.1"/>
</dbReference>
<evidence type="ECO:0000313" key="6">
    <source>
        <dbReference type="EMBL" id="QUB76074.1"/>
    </source>
</evidence>
<gene>
    <name evidence="6" type="ORF">J5A58_03615</name>
</gene>
<feature type="domain" description="RsdA/BaiN/AoA(So)-like Rossmann fold-like" evidence="4">
    <location>
        <begin position="2"/>
        <end position="402"/>
    </location>
</feature>
<sequence>MDIAIIGGGAAGFMTAITARRINPSCKVTIFERAQKVLAKVEITGGGRCNVTNSFAAIKDMKQAYPRGHKLMKRLMKTFSHEDAYKWFEKHGVPLITQEDECVFPKAQDSHAIIDCLVRQAKELNVTICCQHRLTGIHRTEDGRLKLDFENDTHRIFHRTIITTGGSPYGRGLQYLACLGHEIEAPVPSLFTFNIKDRAFCNLMGTVVDPVVTTIPGTKLRAQGPLLVTHWGVSGPAILKLSSYAARILANNNYKVPLAINWTGERTRQEVEENILKLQAANPRKQIATIHPFGLPSRLWLYILNKLGLDAMKPWAEVGRKTLNRMIETLVNDQYAITGKGIFREEFVTCGGVSLNSINPKTLESKVCPNLFFAGEVLDIDAITGGFNLQAAWTTGVVAGQNASKMSNQKSYVHTEHTHAMLL</sequence>
<dbReference type="InterPro" id="IPR036188">
    <property type="entry name" value="FAD/NAD-bd_sf"/>
</dbReference>
<organism evidence="6 7">
    <name type="scientific">Prevotella melaninogenica</name>
    <dbReference type="NCBI Taxonomy" id="28132"/>
    <lineage>
        <taxon>Bacteria</taxon>
        <taxon>Pseudomonadati</taxon>
        <taxon>Bacteroidota</taxon>
        <taxon>Bacteroidia</taxon>
        <taxon>Bacteroidales</taxon>
        <taxon>Prevotellaceae</taxon>
        <taxon>Prevotella</taxon>
    </lineage>
</organism>
<dbReference type="NCBIfam" id="TIGR00275">
    <property type="entry name" value="aminoacetone oxidase family FAD-binding enzyme"/>
    <property type="match status" value="1"/>
</dbReference>
<keyword evidence="2" id="KW-0285">Flavoprotein</keyword>
<dbReference type="InterPro" id="IPR023166">
    <property type="entry name" value="BaiN-like_dom_sf"/>
</dbReference>
<evidence type="ECO:0000259" key="4">
    <source>
        <dbReference type="Pfam" id="PF03486"/>
    </source>
</evidence>
<dbReference type="Pfam" id="PF22780">
    <property type="entry name" value="HI0933_like_1st"/>
    <property type="match status" value="1"/>
</dbReference>
<dbReference type="SUPFAM" id="SSF160996">
    <property type="entry name" value="HI0933 insert domain-like"/>
    <property type="match status" value="1"/>
</dbReference>
<evidence type="ECO:0000313" key="7">
    <source>
        <dbReference type="Proteomes" id="UP000682195"/>
    </source>
</evidence>
<dbReference type="Pfam" id="PF03486">
    <property type="entry name" value="HI0933_like"/>
    <property type="match status" value="1"/>
</dbReference>
<dbReference type="SUPFAM" id="SSF51905">
    <property type="entry name" value="FAD/NAD(P)-binding domain"/>
    <property type="match status" value="1"/>
</dbReference>
<dbReference type="PANTHER" id="PTHR42887:SF2">
    <property type="entry name" value="OS12G0638800 PROTEIN"/>
    <property type="match status" value="1"/>
</dbReference>
<dbReference type="InterPro" id="IPR057661">
    <property type="entry name" value="RsdA/BaiN/AoA(So)_Rossmann"/>
</dbReference>
<protein>
    <submittedName>
        <fullName evidence="6">NAD(P)/FAD-dependent oxidoreductase</fullName>
    </submittedName>
</protein>
<dbReference type="PANTHER" id="PTHR42887">
    <property type="entry name" value="OS12G0638800 PROTEIN"/>
    <property type="match status" value="1"/>
</dbReference>
<name>A0ABX7XQX6_9BACT</name>
<evidence type="ECO:0000256" key="3">
    <source>
        <dbReference type="ARBA" id="ARBA00022827"/>
    </source>
</evidence>
<evidence type="ECO:0000256" key="2">
    <source>
        <dbReference type="ARBA" id="ARBA00022630"/>
    </source>
</evidence>
<reference evidence="6 7" key="1">
    <citation type="submission" date="2021-03" db="EMBL/GenBank/DDBJ databases">
        <title>Human Oral Microbial Genomes.</title>
        <authorList>
            <person name="Johnston C.D."/>
            <person name="Chen T."/>
            <person name="Dewhirst F.E."/>
        </authorList>
    </citation>
    <scope>NUCLEOTIDE SEQUENCE [LARGE SCALE GENOMIC DNA]</scope>
    <source>
        <strain evidence="6 7">F0054</strain>
    </source>
</reference>
<comment type="cofactor">
    <cofactor evidence="1">
        <name>FAD</name>
        <dbReference type="ChEBI" id="CHEBI:57692"/>
    </cofactor>
</comment>
<dbReference type="Gene3D" id="2.40.30.10">
    <property type="entry name" value="Translation factors"/>
    <property type="match status" value="1"/>
</dbReference>
<dbReference type="EMBL" id="CP072361">
    <property type="protein sequence ID" value="QUB76074.1"/>
    <property type="molecule type" value="Genomic_DNA"/>
</dbReference>
<dbReference type="PRINTS" id="PR00411">
    <property type="entry name" value="PNDRDTASEI"/>
</dbReference>
<evidence type="ECO:0000259" key="5">
    <source>
        <dbReference type="Pfam" id="PF22780"/>
    </source>
</evidence>
<dbReference type="Gene3D" id="1.10.8.260">
    <property type="entry name" value="HI0933 insert domain-like"/>
    <property type="match status" value="1"/>
</dbReference>